<feature type="domain" description="N-acetyltransferase" evidence="3">
    <location>
        <begin position="1"/>
        <end position="151"/>
    </location>
</feature>
<dbReference type="PROSITE" id="PS51186">
    <property type="entry name" value="GNAT"/>
    <property type="match status" value="1"/>
</dbReference>
<dbReference type="InterPro" id="IPR000182">
    <property type="entry name" value="GNAT_dom"/>
</dbReference>
<dbReference type="Proteomes" id="UP001161580">
    <property type="component" value="Unassembled WGS sequence"/>
</dbReference>
<sequence length="155" mass="17225">MRPSDVEAVTALVNLPNFRYGTLRLPHQTVEETRRRLEPVQPGHTNLVAVIGDAIVGDAGMTRFCGRRTHAAALGMGVHDSYIGKGIGSALLGELIEIADNWLDLKRLELTVYADNDAAIRLYERFGFEKEGLLRAFGFRAGKYVDAYTMARLKF</sequence>
<keyword evidence="1 4" id="KW-0808">Transferase</keyword>
<dbReference type="EC" id="2.3.1.-" evidence="4"/>
<dbReference type="PANTHER" id="PTHR43420">
    <property type="entry name" value="ACETYLTRANSFERASE"/>
    <property type="match status" value="1"/>
</dbReference>
<dbReference type="CDD" id="cd04301">
    <property type="entry name" value="NAT_SF"/>
    <property type="match status" value="1"/>
</dbReference>
<keyword evidence="5" id="KW-1185">Reference proteome</keyword>
<organism evidence="4 5">
    <name type="scientific">Ferirhizobium litorale</name>
    <dbReference type="NCBI Taxonomy" id="2927786"/>
    <lineage>
        <taxon>Bacteria</taxon>
        <taxon>Pseudomonadati</taxon>
        <taxon>Pseudomonadota</taxon>
        <taxon>Alphaproteobacteria</taxon>
        <taxon>Hyphomicrobiales</taxon>
        <taxon>Rhizobiaceae</taxon>
        <taxon>Ferirhizobium</taxon>
    </lineage>
</organism>
<evidence type="ECO:0000313" key="5">
    <source>
        <dbReference type="Proteomes" id="UP001161580"/>
    </source>
</evidence>
<comment type="caution">
    <text evidence="4">The sequence shown here is derived from an EMBL/GenBank/DDBJ whole genome shotgun (WGS) entry which is preliminary data.</text>
</comment>
<protein>
    <submittedName>
        <fullName evidence="4">GNAT family N-acetyltransferase</fullName>
        <ecNumber evidence="4">2.3.1.-</ecNumber>
    </submittedName>
</protein>
<dbReference type="EMBL" id="JALDYZ010000012">
    <property type="protein sequence ID" value="MDI7924099.1"/>
    <property type="molecule type" value="Genomic_DNA"/>
</dbReference>
<dbReference type="GO" id="GO:0016747">
    <property type="term" value="F:acyltransferase activity, transferring groups other than amino-acyl groups"/>
    <property type="evidence" value="ECO:0007669"/>
    <property type="project" value="InterPro"/>
</dbReference>
<name>A0AAE3U2G7_9HYPH</name>
<evidence type="ECO:0000256" key="2">
    <source>
        <dbReference type="ARBA" id="ARBA00023315"/>
    </source>
</evidence>
<dbReference type="PANTHER" id="PTHR43420:SF49">
    <property type="entry name" value="AMINO GROUP ACETYL TRANSFERASE"/>
    <property type="match status" value="1"/>
</dbReference>
<dbReference type="SUPFAM" id="SSF55729">
    <property type="entry name" value="Acyl-CoA N-acyltransferases (Nat)"/>
    <property type="match status" value="1"/>
</dbReference>
<dbReference type="AlphaFoldDB" id="A0AAE3U2G7"/>
<accession>A0AAE3U2G7</accession>
<reference evidence="4" key="1">
    <citation type="submission" date="2022-03" db="EMBL/GenBank/DDBJ databases">
        <title>Fererhizobium litorale gen. nov., sp. nov., isolated from sandy sediments of the Sea of Japan seashore.</title>
        <authorList>
            <person name="Romanenko L."/>
            <person name="Kurilenko V."/>
            <person name="Otstavnykh N."/>
            <person name="Svetashev V."/>
            <person name="Tekutyeva L."/>
            <person name="Isaeva M."/>
            <person name="Mikhailov V."/>
        </authorList>
    </citation>
    <scope>NUCLEOTIDE SEQUENCE</scope>
    <source>
        <strain evidence="4">KMM 9576</strain>
    </source>
</reference>
<evidence type="ECO:0000256" key="1">
    <source>
        <dbReference type="ARBA" id="ARBA00022679"/>
    </source>
</evidence>
<keyword evidence="2 4" id="KW-0012">Acyltransferase</keyword>
<evidence type="ECO:0000259" key="3">
    <source>
        <dbReference type="PROSITE" id="PS51186"/>
    </source>
</evidence>
<dbReference type="Gene3D" id="3.40.630.30">
    <property type="match status" value="1"/>
</dbReference>
<dbReference type="Pfam" id="PF00583">
    <property type="entry name" value="Acetyltransf_1"/>
    <property type="match status" value="1"/>
</dbReference>
<proteinExistence type="predicted"/>
<gene>
    <name evidence="4" type="ORF">MRS75_18715</name>
</gene>
<dbReference type="InterPro" id="IPR016181">
    <property type="entry name" value="Acyl_CoA_acyltransferase"/>
</dbReference>
<dbReference type="InterPro" id="IPR050680">
    <property type="entry name" value="YpeA/RimI_acetyltransf"/>
</dbReference>
<evidence type="ECO:0000313" key="4">
    <source>
        <dbReference type="EMBL" id="MDI7924099.1"/>
    </source>
</evidence>